<dbReference type="AlphaFoldDB" id="A0A212JMN7"/>
<comment type="cofactor">
    <cofactor evidence="8">
        <name>Mg(2+)</name>
        <dbReference type="ChEBI" id="CHEBI:18420"/>
    </cofactor>
</comment>
<dbReference type="GO" id="GO:0006777">
    <property type="term" value="P:Mo-molybdopterin cofactor biosynthetic process"/>
    <property type="evidence" value="ECO:0007669"/>
    <property type="project" value="UniProtKB-KW"/>
</dbReference>
<keyword evidence="10" id="KW-0548">Nucleotidyltransferase</keyword>
<dbReference type="HAMAP" id="MF_00316">
    <property type="entry name" value="MobA"/>
    <property type="match status" value="1"/>
</dbReference>
<dbReference type="EMBL" id="FLUQ01000001">
    <property type="protein sequence ID" value="SBW00706.1"/>
    <property type="molecule type" value="Genomic_DNA"/>
</dbReference>
<dbReference type="InterPro" id="IPR029044">
    <property type="entry name" value="Nucleotide-diphossugar_trans"/>
</dbReference>
<dbReference type="PANTHER" id="PTHR19136:SF81">
    <property type="entry name" value="MOLYBDENUM COFACTOR GUANYLYLTRANSFERASE"/>
    <property type="match status" value="1"/>
</dbReference>
<evidence type="ECO:0000259" key="9">
    <source>
        <dbReference type="Pfam" id="PF12804"/>
    </source>
</evidence>
<sequence length="195" mass="21406">MEHHELPTGTVLAGGKSSRLGRDKCALVLGGADMLTRTVHLLRKIVPEVAVIGREHPGAITVFDEVPGAGPVGAITTALRHARGPCLVLPCDLPFMRHQTLALLLEAWKKKRPDTLVTAFRHSGTGKKENLVAVYEPGALAFLEPKLQQNLLKIALIVPEECCTFVPVPPEAEEDFFNINRPEDLRETERRLSMP</sequence>
<evidence type="ECO:0000256" key="6">
    <source>
        <dbReference type="ARBA" id="ARBA00023134"/>
    </source>
</evidence>
<keyword evidence="6 8" id="KW-0342">GTP-binding</keyword>
<gene>
    <name evidence="8 10" type="primary">mobA</name>
    <name evidence="10" type="ORF">KL86DPRO_11829</name>
</gene>
<feature type="binding site" evidence="8">
    <location>
        <position position="92"/>
    </location>
    <ligand>
        <name>GTP</name>
        <dbReference type="ChEBI" id="CHEBI:37565"/>
    </ligand>
</feature>
<dbReference type="InterPro" id="IPR025877">
    <property type="entry name" value="MobA-like_NTP_Trfase"/>
</dbReference>
<comment type="similarity">
    <text evidence="8">Belongs to the MobA family.</text>
</comment>
<keyword evidence="3 8" id="KW-0479">Metal-binding</keyword>
<keyword evidence="2 8" id="KW-0808">Transferase</keyword>
<reference evidence="10" key="1">
    <citation type="submission" date="2016-04" db="EMBL/GenBank/DDBJ databases">
        <authorList>
            <person name="Evans L.H."/>
            <person name="Alamgir A."/>
            <person name="Owens N."/>
            <person name="Weber N.D."/>
            <person name="Virtaneva K."/>
            <person name="Barbian K."/>
            <person name="Babar A."/>
            <person name="Rosenke K."/>
        </authorList>
    </citation>
    <scope>NUCLEOTIDE SEQUENCE</scope>
    <source>
        <strain evidence="10">86</strain>
    </source>
</reference>
<keyword evidence="7 8" id="KW-0501">Molybdenum cofactor biosynthesis</keyword>
<evidence type="ECO:0000256" key="1">
    <source>
        <dbReference type="ARBA" id="ARBA00022490"/>
    </source>
</evidence>
<evidence type="ECO:0000256" key="3">
    <source>
        <dbReference type="ARBA" id="ARBA00022723"/>
    </source>
</evidence>
<dbReference type="GO" id="GO:0005737">
    <property type="term" value="C:cytoplasm"/>
    <property type="evidence" value="ECO:0007669"/>
    <property type="project" value="UniProtKB-SubCell"/>
</dbReference>
<comment type="function">
    <text evidence="8">Transfers a GMP moiety from GTP to Mo-molybdopterin (Mo-MPT) cofactor (Moco or molybdenum cofactor) to form Mo-molybdopterin guanine dinucleotide (Mo-MGD) cofactor.</text>
</comment>
<dbReference type="GO" id="GO:0061603">
    <property type="term" value="F:molybdenum cofactor guanylyltransferase activity"/>
    <property type="evidence" value="ECO:0007669"/>
    <property type="project" value="UniProtKB-EC"/>
</dbReference>
<feature type="domain" description="MobA-like NTP transferase" evidence="9">
    <location>
        <begin position="10"/>
        <end position="121"/>
    </location>
</feature>
<feature type="binding site" evidence="8">
    <location>
        <position position="92"/>
    </location>
    <ligand>
        <name>Mg(2+)</name>
        <dbReference type="ChEBI" id="CHEBI:18420"/>
    </ligand>
</feature>
<comment type="catalytic activity">
    <reaction evidence="8">
        <text>Mo-molybdopterin + GTP + H(+) = Mo-molybdopterin guanine dinucleotide + diphosphate</text>
        <dbReference type="Rhea" id="RHEA:34243"/>
        <dbReference type="ChEBI" id="CHEBI:15378"/>
        <dbReference type="ChEBI" id="CHEBI:33019"/>
        <dbReference type="ChEBI" id="CHEBI:37565"/>
        <dbReference type="ChEBI" id="CHEBI:71302"/>
        <dbReference type="ChEBI" id="CHEBI:71310"/>
        <dbReference type="EC" id="2.7.7.77"/>
    </reaction>
</comment>
<keyword evidence="4 8" id="KW-0547">Nucleotide-binding</keyword>
<keyword evidence="5 8" id="KW-0460">Magnesium</keyword>
<dbReference type="GO" id="GO:0005525">
    <property type="term" value="F:GTP binding"/>
    <property type="evidence" value="ECO:0007669"/>
    <property type="project" value="UniProtKB-UniRule"/>
</dbReference>
<dbReference type="SUPFAM" id="SSF53448">
    <property type="entry name" value="Nucleotide-diphospho-sugar transferases"/>
    <property type="match status" value="1"/>
</dbReference>
<comment type="domain">
    <text evidence="8">The N-terminal domain determines nucleotide recognition and specific binding, while the C-terminal domain determines the specific binding to the target protein.</text>
</comment>
<dbReference type="InterPro" id="IPR013482">
    <property type="entry name" value="Molybde_CF_guanTrfase"/>
</dbReference>
<feature type="binding site" evidence="8">
    <location>
        <position position="24"/>
    </location>
    <ligand>
        <name>GTP</name>
        <dbReference type="ChEBI" id="CHEBI:37565"/>
    </ligand>
</feature>
<evidence type="ECO:0000256" key="7">
    <source>
        <dbReference type="ARBA" id="ARBA00023150"/>
    </source>
</evidence>
<protein>
    <recommendedName>
        <fullName evidence="8">Probable molybdenum cofactor guanylyltransferase</fullName>
        <shortName evidence="8">MoCo guanylyltransferase</shortName>
        <ecNumber evidence="8">2.7.7.77</ecNumber>
    </recommendedName>
    <alternativeName>
        <fullName evidence="8">GTP:molybdopterin guanylyltransferase</fullName>
    </alternativeName>
    <alternativeName>
        <fullName evidence="8">Mo-MPT guanylyltransferase</fullName>
    </alternativeName>
    <alternativeName>
        <fullName evidence="8">Molybdopterin guanylyltransferase</fullName>
    </alternativeName>
    <alternativeName>
        <fullName evidence="8">Molybdopterin-guanine dinucleotide synthase</fullName>
        <shortName evidence="8">MGD synthase</shortName>
    </alternativeName>
</protein>
<organism evidence="10">
    <name type="scientific">uncultured delta proteobacterium</name>
    <dbReference type="NCBI Taxonomy" id="34034"/>
    <lineage>
        <taxon>Bacteria</taxon>
        <taxon>Deltaproteobacteria</taxon>
        <taxon>environmental samples</taxon>
    </lineage>
</organism>
<accession>A0A212JMN7</accession>
<keyword evidence="1 8" id="KW-0963">Cytoplasm</keyword>
<dbReference type="Pfam" id="PF12804">
    <property type="entry name" value="NTP_transf_3"/>
    <property type="match status" value="1"/>
</dbReference>
<evidence type="ECO:0000256" key="4">
    <source>
        <dbReference type="ARBA" id="ARBA00022741"/>
    </source>
</evidence>
<feature type="binding site" evidence="8">
    <location>
        <begin position="12"/>
        <end position="14"/>
    </location>
    <ligand>
        <name>GTP</name>
        <dbReference type="ChEBI" id="CHEBI:37565"/>
    </ligand>
</feature>
<evidence type="ECO:0000313" key="10">
    <source>
        <dbReference type="EMBL" id="SBW00706.1"/>
    </source>
</evidence>
<name>A0A212JMN7_9DELT</name>
<comment type="subcellular location">
    <subcellularLocation>
        <location evidence="8">Cytoplasm</location>
    </subcellularLocation>
</comment>
<dbReference type="EC" id="2.7.7.77" evidence="8"/>
<dbReference type="PANTHER" id="PTHR19136">
    <property type="entry name" value="MOLYBDENUM COFACTOR GUANYLYLTRANSFERASE"/>
    <property type="match status" value="1"/>
</dbReference>
<evidence type="ECO:0000256" key="5">
    <source>
        <dbReference type="ARBA" id="ARBA00022842"/>
    </source>
</evidence>
<dbReference type="Gene3D" id="3.90.550.10">
    <property type="entry name" value="Spore Coat Polysaccharide Biosynthesis Protein SpsA, Chain A"/>
    <property type="match status" value="1"/>
</dbReference>
<evidence type="ECO:0000256" key="2">
    <source>
        <dbReference type="ARBA" id="ARBA00022679"/>
    </source>
</evidence>
<comment type="caution">
    <text evidence="8">Lacks conserved residue(s) required for the propagation of feature annotation.</text>
</comment>
<evidence type="ECO:0000256" key="8">
    <source>
        <dbReference type="HAMAP-Rule" id="MF_00316"/>
    </source>
</evidence>
<dbReference type="GO" id="GO:0046872">
    <property type="term" value="F:metal ion binding"/>
    <property type="evidence" value="ECO:0007669"/>
    <property type="project" value="UniProtKB-KW"/>
</dbReference>
<dbReference type="CDD" id="cd02503">
    <property type="entry name" value="MobA"/>
    <property type="match status" value="1"/>
</dbReference>
<proteinExistence type="inferred from homology"/>